<dbReference type="PROSITE" id="PS51767">
    <property type="entry name" value="PEPTIDASE_A1"/>
    <property type="match status" value="1"/>
</dbReference>
<protein>
    <recommendedName>
        <fullName evidence="2">Peptidase A1 domain-containing protein</fullName>
    </recommendedName>
</protein>
<comment type="caution">
    <text evidence="3">The sequence shown here is derived from an EMBL/GenBank/DDBJ whole genome shotgun (WGS) entry which is preliminary data.</text>
</comment>
<dbReference type="EMBL" id="CAUOFW020004724">
    <property type="protein sequence ID" value="CAK9166929.1"/>
    <property type="molecule type" value="Genomic_DNA"/>
</dbReference>
<organism evidence="3 4">
    <name type="scientific">Ilex paraguariensis</name>
    <name type="common">yerba mate</name>
    <dbReference type="NCBI Taxonomy" id="185542"/>
    <lineage>
        <taxon>Eukaryota</taxon>
        <taxon>Viridiplantae</taxon>
        <taxon>Streptophyta</taxon>
        <taxon>Embryophyta</taxon>
        <taxon>Tracheophyta</taxon>
        <taxon>Spermatophyta</taxon>
        <taxon>Magnoliopsida</taxon>
        <taxon>eudicotyledons</taxon>
        <taxon>Gunneridae</taxon>
        <taxon>Pentapetalae</taxon>
        <taxon>asterids</taxon>
        <taxon>campanulids</taxon>
        <taxon>Aquifoliales</taxon>
        <taxon>Aquifoliaceae</taxon>
        <taxon>Ilex</taxon>
    </lineage>
</organism>
<gene>
    <name evidence="3" type="ORF">ILEXP_LOCUS36177</name>
</gene>
<dbReference type="InterPro" id="IPR032861">
    <property type="entry name" value="TAXi_N"/>
</dbReference>
<name>A0ABC8TC59_9AQUA</name>
<dbReference type="InterPro" id="IPR001969">
    <property type="entry name" value="Aspartic_peptidase_AS"/>
</dbReference>
<dbReference type="Pfam" id="PF14543">
    <property type="entry name" value="TAXi_N"/>
    <property type="match status" value="1"/>
</dbReference>
<dbReference type="Proteomes" id="UP001642360">
    <property type="component" value="Unassembled WGS sequence"/>
</dbReference>
<keyword evidence="4" id="KW-1185">Reference proteome</keyword>
<dbReference type="InterPro" id="IPR021109">
    <property type="entry name" value="Peptidase_aspartic_dom_sf"/>
</dbReference>
<dbReference type="PROSITE" id="PS00141">
    <property type="entry name" value="ASP_PROTEASE"/>
    <property type="match status" value="1"/>
</dbReference>
<dbReference type="InterPro" id="IPR033121">
    <property type="entry name" value="PEPTIDASE_A1"/>
</dbReference>
<dbReference type="Pfam" id="PF14541">
    <property type="entry name" value="TAXi_C"/>
    <property type="match status" value="1"/>
</dbReference>
<dbReference type="Gene3D" id="2.40.70.10">
    <property type="entry name" value="Acid Proteases"/>
    <property type="match status" value="2"/>
</dbReference>
<reference evidence="3 4" key="1">
    <citation type="submission" date="2024-02" db="EMBL/GenBank/DDBJ databases">
        <authorList>
            <person name="Vignale AGUSTIN F."/>
            <person name="Sosa J E."/>
            <person name="Modenutti C."/>
        </authorList>
    </citation>
    <scope>NUCLEOTIDE SEQUENCE [LARGE SCALE GENOMIC DNA]</scope>
</reference>
<dbReference type="InterPro" id="IPR001461">
    <property type="entry name" value="Aspartic_peptidase_A1"/>
</dbReference>
<dbReference type="AlphaFoldDB" id="A0ABC8TC59"/>
<feature type="domain" description="Peptidase A1" evidence="2">
    <location>
        <begin position="1"/>
        <end position="262"/>
    </location>
</feature>
<evidence type="ECO:0000259" key="2">
    <source>
        <dbReference type="PROSITE" id="PS51767"/>
    </source>
</evidence>
<evidence type="ECO:0000313" key="3">
    <source>
        <dbReference type="EMBL" id="CAK9166929.1"/>
    </source>
</evidence>
<proteinExistence type="inferred from homology"/>
<sequence>MEWEDQLVTWSLKQGYLNRGLLGCSLVFGASIMQDRDLNEYSPSESSTSRHLACSHQLCDLGANSKSPKQPCPYTVNYYLEGTLTSGLLVEDILNLALGSTDVSNSSVPVPVIIGRGSKQSGGYLDGIAPDGLIGLGLGEISVPSFLAKAEMIRNSFSLCFDEDDSGRIFFGDQGLAIQQTTPFLPSDGKYITHVVGTEACCIGSSCLEQTSFKALVDSGSSFTYVPDEIYKRIVQEFDRQVNATKSSFAGYPWQYCYKSSS</sequence>
<comment type="similarity">
    <text evidence="1">Belongs to the peptidase A1 family.</text>
</comment>
<evidence type="ECO:0000256" key="1">
    <source>
        <dbReference type="ARBA" id="ARBA00007447"/>
    </source>
</evidence>
<dbReference type="SUPFAM" id="SSF50630">
    <property type="entry name" value="Acid proteases"/>
    <property type="match status" value="1"/>
</dbReference>
<dbReference type="PANTHER" id="PTHR13683:SF743">
    <property type="entry name" value="ASPARTIC PROTEINASE-LIKE PROTEIN 1"/>
    <property type="match status" value="1"/>
</dbReference>
<dbReference type="InterPro" id="IPR032799">
    <property type="entry name" value="TAXi_C"/>
</dbReference>
<evidence type="ECO:0000313" key="4">
    <source>
        <dbReference type="Proteomes" id="UP001642360"/>
    </source>
</evidence>
<dbReference type="PANTHER" id="PTHR13683">
    <property type="entry name" value="ASPARTYL PROTEASES"/>
    <property type="match status" value="1"/>
</dbReference>
<accession>A0ABC8TC59</accession>